<evidence type="ECO:0000313" key="2">
    <source>
        <dbReference type="WBParaSite" id="RSKR_0001036600.1"/>
    </source>
</evidence>
<reference evidence="2" key="1">
    <citation type="submission" date="2016-11" db="UniProtKB">
        <authorList>
            <consortium name="WormBaseParasite"/>
        </authorList>
    </citation>
    <scope>IDENTIFICATION</scope>
    <source>
        <strain evidence="2">KR3021</strain>
    </source>
</reference>
<name>A0AC35UCZ6_9BILA</name>
<sequence length="201" mass="22178">MILFHLYAAFVSATLVSIANASPSSRLIEIACSRNPGLEMCQRQFNFRARDTGDAVASSEERFDGKFPRVKFADDGRVKPNKTPLVPVVLPPGIPNNRLHKLMHRVMKDVPLSESDKDELRSLLPLAQSSAANNVPADQIAPEVVATCTAGCTLPHCTIECKCAKTHEVVFQRCNPPATSELADICVNWYKKCPAYHPLEY</sequence>
<protein>
    <submittedName>
        <fullName evidence="2">Kazal-like domain-containing protein</fullName>
    </submittedName>
</protein>
<dbReference type="Proteomes" id="UP000095286">
    <property type="component" value="Unplaced"/>
</dbReference>
<organism evidence="1 2">
    <name type="scientific">Rhabditophanes sp. KR3021</name>
    <dbReference type="NCBI Taxonomy" id="114890"/>
    <lineage>
        <taxon>Eukaryota</taxon>
        <taxon>Metazoa</taxon>
        <taxon>Ecdysozoa</taxon>
        <taxon>Nematoda</taxon>
        <taxon>Chromadorea</taxon>
        <taxon>Rhabditida</taxon>
        <taxon>Tylenchina</taxon>
        <taxon>Panagrolaimomorpha</taxon>
        <taxon>Strongyloidoidea</taxon>
        <taxon>Alloionematidae</taxon>
        <taxon>Rhabditophanes</taxon>
    </lineage>
</organism>
<proteinExistence type="predicted"/>
<evidence type="ECO:0000313" key="1">
    <source>
        <dbReference type="Proteomes" id="UP000095286"/>
    </source>
</evidence>
<accession>A0AC35UCZ6</accession>
<dbReference type="WBParaSite" id="RSKR_0001036600.1">
    <property type="protein sequence ID" value="RSKR_0001036600.1"/>
    <property type="gene ID" value="RSKR_0001036600"/>
</dbReference>